<comment type="caution">
    <text evidence="3">The sequence shown here is derived from an EMBL/GenBank/DDBJ whole genome shotgun (WGS) entry which is preliminary data.</text>
</comment>
<dbReference type="Proteomes" id="UP000246991">
    <property type="component" value="Unassembled WGS sequence"/>
</dbReference>
<sequence>MSAMETDTIEKKFKELQKKYIDLRMNARVVEQELKHWKSQAKNAERGEMGMRYRVEEVLKEKKKLEIQLERAEYGQVKLNNILKISRRDNEVLRDKVERGEAEILKGQEKINQLAQMVEGMTVRNEQDQSEEKEMVQDPEGEVMQEEWERAAEEYKEMEYPEGEEPW</sequence>
<evidence type="ECO:0000313" key="3">
    <source>
        <dbReference type="EMBL" id="PWW74702.1"/>
    </source>
</evidence>
<dbReference type="AlphaFoldDB" id="A0A317SJT6"/>
<gene>
    <name evidence="3" type="ORF">C7212DRAFT_328576</name>
</gene>
<proteinExistence type="predicted"/>
<name>A0A317SJT6_9PEZI</name>
<feature type="region of interest" description="Disordered" evidence="2">
    <location>
        <begin position="122"/>
        <end position="146"/>
    </location>
</feature>
<organism evidence="3 4">
    <name type="scientific">Tuber magnatum</name>
    <name type="common">white Piedmont truffle</name>
    <dbReference type="NCBI Taxonomy" id="42249"/>
    <lineage>
        <taxon>Eukaryota</taxon>
        <taxon>Fungi</taxon>
        <taxon>Dikarya</taxon>
        <taxon>Ascomycota</taxon>
        <taxon>Pezizomycotina</taxon>
        <taxon>Pezizomycetes</taxon>
        <taxon>Pezizales</taxon>
        <taxon>Tuberaceae</taxon>
        <taxon>Tuber</taxon>
    </lineage>
</organism>
<keyword evidence="1" id="KW-0175">Coiled coil</keyword>
<feature type="coiled-coil region" evidence="1">
    <location>
        <begin position="13"/>
        <end position="103"/>
    </location>
</feature>
<feature type="compositionally biased region" description="Basic and acidic residues" evidence="2">
    <location>
        <begin position="125"/>
        <end position="136"/>
    </location>
</feature>
<accession>A0A317SJT6</accession>
<dbReference type="EMBL" id="PYWC01000057">
    <property type="protein sequence ID" value="PWW74702.1"/>
    <property type="molecule type" value="Genomic_DNA"/>
</dbReference>
<keyword evidence="4" id="KW-1185">Reference proteome</keyword>
<evidence type="ECO:0000256" key="1">
    <source>
        <dbReference type="SAM" id="Coils"/>
    </source>
</evidence>
<feature type="compositionally biased region" description="Acidic residues" evidence="2">
    <location>
        <begin position="137"/>
        <end position="146"/>
    </location>
</feature>
<protein>
    <submittedName>
        <fullName evidence="3">Uncharacterized protein</fullName>
    </submittedName>
</protein>
<evidence type="ECO:0000256" key="2">
    <source>
        <dbReference type="SAM" id="MobiDB-lite"/>
    </source>
</evidence>
<reference evidence="3 4" key="1">
    <citation type="submission" date="2018-03" db="EMBL/GenBank/DDBJ databases">
        <title>Genomes of Pezizomycetes fungi and the evolution of truffles.</title>
        <authorList>
            <person name="Murat C."/>
            <person name="Payen T."/>
            <person name="Noel B."/>
            <person name="Kuo A."/>
            <person name="Martin F.M."/>
        </authorList>
    </citation>
    <scope>NUCLEOTIDE SEQUENCE [LARGE SCALE GENOMIC DNA]</scope>
    <source>
        <strain evidence="3">091103-1</strain>
    </source>
</reference>
<evidence type="ECO:0000313" key="4">
    <source>
        <dbReference type="Proteomes" id="UP000246991"/>
    </source>
</evidence>